<name>A0A1E7NFJ5_KITAU</name>
<protein>
    <recommendedName>
        <fullName evidence="4">Transposase</fullName>
    </recommendedName>
</protein>
<gene>
    <name evidence="2" type="ORF">HS99_0001940</name>
</gene>
<evidence type="ECO:0008006" key="4">
    <source>
        <dbReference type="Google" id="ProtNLM"/>
    </source>
</evidence>
<comment type="caution">
    <text evidence="2">The sequence shown here is derived from an EMBL/GenBank/DDBJ whole genome shotgun (WGS) entry which is preliminary data.</text>
</comment>
<dbReference type="Proteomes" id="UP000037395">
    <property type="component" value="Unassembled WGS sequence"/>
</dbReference>
<feature type="region of interest" description="Disordered" evidence="1">
    <location>
        <begin position="1"/>
        <end position="20"/>
    </location>
</feature>
<sequence>MRRVPGPRSSRWIGRTAKHGGTMANPTVLVRMKYDQRTRDYVARRTAEGLAKKDIIRCLKRFVAREIYPHLPHTIQTTESLPQTA</sequence>
<accession>A0A1E7NFJ5</accession>
<organism evidence="2 3">
    <name type="scientific">Kitasatospora aureofaciens</name>
    <name type="common">Streptomyces aureofaciens</name>
    <dbReference type="NCBI Taxonomy" id="1894"/>
    <lineage>
        <taxon>Bacteria</taxon>
        <taxon>Bacillati</taxon>
        <taxon>Actinomycetota</taxon>
        <taxon>Actinomycetes</taxon>
        <taxon>Kitasatosporales</taxon>
        <taxon>Streptomycetaceae</taxon>
        <taxon>Kitasatospora</taxon>
    </lineage>
</organism>
<evidence type="ECO:0000313" key="3">
    <source>
        <dbReference type="Proteomes" id="UP000037395"/>
    </source>
</evidence>
<proteinExistence type="predicted"/>
<evidence type="ECO:0000256" key="1">
    <source>
        <dbReference type="SAM" id="MobiDB-lite"/>
    </source>
</evidence>
<evidence type="ECO:0000313" key="2">
    <source>
        <dbReference type="EMBL" id="OEV39480.1"/>
    </source>
</evidence>
<dbReference type="EMBL" id="JPRF03000001">
    <property type="protein sequence ID" value="OEV39480.1"/>
    <property type="molecule type" value="Genomic_DNA"/>
</dbReference>
<reference evidence="2" key="1">
    <citation type="submission" date="2016-08" db="EMBL/GenBank/DDBJ databases">
        <title>Sequencing, Assembly and Comparative Genomics of S. aureofaciens ATCC 10762.</title>
        <authorList>
            <person name="Gradnigo J.S."/>
            <person name="Johnson N."/>
            <person name="Somerville G.A."/>
        </authorList>
    </citation>
    <scope>NUCLEOTIDE SEQUENCE [LARGE SCALE GENOMIC DNA]</scope>
    <source>
        <strain evidence="2">ATCC 10762</strain>
    </source>
</reference>
<dbReference type="AlphaFoldDB" id="A0A1E7NFJ5"/>
<keyword evidence="3" id="KW-1185">Reference proteome</keyword>